<name>A0A6A5RBA0_9PLEO</name>
<keyword evidence="1" id="KW-0812">Transmembrane</keyword>
<keyword evidence="3" id="KW-1185">Reference proteome</keyword>
<organism evidence="2 3">
    <name type="scientific">Didymella exigua CBS 183.55</name>
    <dbReference type="NCBI Taxonomy" id="1150837"/>
    <lineage>
        <taxon>Eukaryota</taxon>
        <taxon>Fungi</taxon>
        <taxon>Dikarya</taxon>
        <taxon>Ascomycota</taxon>
        <taxon>Pezizomycotina</taxon>
        <taxon>Dothideomycetes</taxon>
        <taxon>Pleosporomycetidae</taxon>
        <taxon>Pleosporales</taxon>
        <taxon>Pleosporineae</taxon>
        <taxon>Didymellaceae</taxon>
        <taxon>Didymella</taxon>
    </lineage>
</organism>
<keyword evidence="1" id="KW-0472">Membrane</keyword>
<dbReference type="Proteomes" id="UP000800082">
    <property type="component" value="Unassembled WGS sequence"/>
</dbReference>
<proteinExistence type="predicted"/>
<dbReference type="GeneID" id="54346519"/>
<accession>A0A6A5RBA0</accession>
<dbReference type="AlphaFoldDB" id="A0A6A5RBA0"/>
<sequence>MPFTSRSKHSVAKLVRTWYILLAMPSSFSLAYVTIDDRVQRLSTQPQATSIEQLRAAFTEYGKDFRGMLMLYVSEDQGKLQEQERACGSGQMKHRSDVRERTGLYRTRYSTGSCSRPLWVLVHSAGGWCD</sequence>
<reference evidence="2" key="1">
    <citation type="journal article" date="2020" name="Stud. Mycol.">
        <title>101 Dothideomycetes genomes: a test case for predicting lifestyles and emergence of pathogens.</title>
        <authorList>
            <person name="Haridas S."/>
            <person name="Albert R."/>
            <person name="Binder M."/>
            <person name="Bloem J."/>
            <person name="Labutti K."/>
            <person name="Salamov A."/>
            <person name="Andreopoulos B."/>
            <person name="Baker S."/>
            <person name="Barry K."/>
            <person name="Bills G."/>
            <person name="Bluhm B."/>
            <person name="Cannon C."/>
            <person name="Castanera R."/>
            <person name="Culley D."/>
            <person name="Daum C."/>
            <person name="Ezra D."/>
            <person name="Gonzalez J."/>
            <person name="Henrissat B."/>
            <person name="Kuo A."/>
            <person name="Liang C."/>
            <person name="Lipzen A."/>
            <person name="Lutzoni F."/>
            <person name="Magnuson J."/>
            <person name="Mondo S."/>
            <person name="Nolan M."/>
            <person name="Ohm R."/>
            <person name="Pangilinan J."/>
            <person name="Park H.-J."/>
            <person name="Ramirez L."/>
            <person name="Alfaro M."/>
            <person name="Sun H."/>
            <person name="Tritt A."/>
            <person name="Yoshinaga Y."/>
            <person name="Zwiers L.-H."/>
            <person name="Turgeon B."/>
            <person name="Goodwin S."/>
            <person name="Spatafora J."/>
            <person name="Crous P."/>
            <person name="Grigoriev I."/>
        </authorList>
    </citation>
    <scope>NUCLEOTIDE SEQUENCE</scope>
    <source>
        <strain evidence="2">CBS 183.55</strain>
    </source>
</reference>
<feature type="transmembrane region" description="Helical" evidence="1">
    <location>
        <begin position="17"/>
        <end position="35"/>
    </location>
</feature>
<gene>
    <name evidence="2" type="ORF">M421DRAFT_278117</name>
</gene>
<protein>
    <submittedName>
        <fullName evidence="2">Uncharacterized protein</fullName>
    </submittedName>
</protein>
<evidence type="ECO:0000313" key="3">
    <source>
        <dbReference type="Proteomes" id="UP000800082"/>
    </source>
</evidence>
<evidence type="ECO:0000313" key="2">
    <source>
        <dbReference type="EMBL" id="KAF1924619.1"/>
    </source>
</evidence>
<dbReference type="EMBL" id="ML978992">
    <property type="protein sequence ID" value="KAF1924619.1"/>
    <property type="molecule type" value="Genomic_DNA"/>
</dbReference>
<dbReference type="RefSeq" id="XP_033444872.1">
    <property type="nucleotide sequence ID" value="XM_033588872.1"/>
</dbReference>
<keyword evidence="1" id="KW-1133">Transmembrane helix</keyword>
<evidence type="ECO:0000256" key="1">
    <source>
        <dbReference type="SAM" id="Phobius"/>
    </source>
</evidence>